<dbReference type="AlphaFoldDB" id="A0A8T3BML9"/>
<dbReference type="SUPFAM" id="SSF52058">
    <property type="entry name" value="L domain-like"/>
    <property type="match status" value="1"/>
</dbReference>
<gene>
    <name evidence="8" type="ORF">KFK09_009341</name>
</gene>
<dbReference type="FunFam" id="3.80.10.10:FF:000041">
    <property type="entry name" value="LRR receptor-like serine/threonine-protein kinase ERECTA"/>
    <property type="match status" value="1"/>
</dbReference>
<dbReference type="Pfam" id="PF07990">
    <property type="entry name" value="NABP"/>
    <property type="match status" value="1"/>
</dbReference>
<evidence type="ECO:0000313" key="8">
    <source>
        <dbReference type="EMBL" id="KAI0516664.1"/>
    </source>
</evidence>
<feature type="domain" description="Nucleic acid binding NABP" evidence="7">
    <location>
        <begin position="184"/>
        <end position="308"/>
    </location>
</feature>
<dbReference type="PANTHER" id="PTHR12537">
    <property type="entry name" value="RNA BINDING PROTEIN PUMILIO-RELATED"/>
    <property type="match status" value="1"/>
</dbReference>
<evidence type="ECO:0000256" key="1">
    <source>
        <dbReference type="ARBA" id="ARBA00022614"/>
    </source>
</evidence>
<dbReference type="Gene3D" id="1.25.10.10">
    <property type="entry name" value="Leucine-rich Repeat Variant"/>
    <property type="match status" value="1"/>
</dbReference>
<dbReference type="InterPro" id="IPR011989">
    <property type="entry name" value="ARM-like"/>
</dbReference>
<dbReference type="InterPro" id="IPR001313">
    <property type="entry name" value="Pumilio_RNA-bd_rpt"/>
</dbReference>
<dbReference type="OrthoDB" id="1721117at2759"/>
<comment type="caution">
    <text evidence="8">The sequence shown here is derived from an EMBL/GenBank/DDBJ whole genome shotgun (WGS) entry which is preliminary data.</text>
</comment>
<dbReference type="Gene3D" id="3.80.10.10">
    <property type="entry name" value="Ribonuclease Inhibitor"/>
    <property type="match status" value="1"/>
</dbReference>
<reference evidence="8" key="1">
    <citation type="journal article" date="2022" name="Front. Genet.">
        <title>Chromosome-Scale Assembly of the Dendrobium nobile Genome Provides Insights Into the Molecular Mechanism of the Biosynthesis of the Medicinal Active Ingredient of Dendrobium.</title>
        <authorList>
            <person name="Xu Q."/>
            <person name="Niu S.-C."/>
            <person name="Li K.-L."/>
            <person name="Zheng P.-J."/>
            <person name="Zhang X.-J."/>
            <person name="Jia Y."/>
            <person name="Liu Y."/>
            <person name="Niu Y.-X."/>
            <person name="Yu L.-H."/>
            <person name="Chen D.-F."/>
            <person name="Zhang G.-Q."/>
        </authorList>
    </citation>
    <scope>NUCLEOTIDE SEQUENCE</scope>
    <source>
        <tissue evidence="8">Leaf</tissue>
    </source>
</reference>
<organism evidence="8 9">
    <name type="scientific">Dendrobium nobile</name>
    <name type="common">Orchid</name>
    <dbReference type="NCBI Taxonomy" id="94219"/>
    <lineage>
        <taxon>Eukaryota</taxon>
        <taxon>Viridiplantae</taxon>
        <taxon>Streptophyta</taxon>
        <taxon>Embryophyta</taxon>
        <taxon>Tracheophyta</taxon>
        <taxon>Spermatophyta</taxon>
        <taxon>Magnoliopsida</taxon>
        <taxon>Liliopsida</taxon>
        <taxon>Asparagales</taxon>
        <taxon>Orchidaceae</taxon>
        <taxon>Epidendroideae</taxon>
        <taxon>Malaxideae</taxon>
        <taxon>Dendrobiinae</taxon>
        <taxon>Dendrobium</taxon>
    </lineage>
</organism>
<dbReference type="SMR" id="A0A8T3BML9"/>
<proteinExistence type="predicted"/>
<sequence length="484" mass="54082">MEGLKQVSKNKASVIEMVSLHLTEYAYTTGNELELNLPLLSTSFDASSQLLKTCSESQEIPEELGNLTELVDIDLSEDKLTGSMPESLCQLSRLGVLQLYSNRLTGAIPPVLGNSTSLTILSVYRNGDIELNDNYIVTVGVEIPCLNSAKMIDPMPCSQIARCIVTEDFRTRIPKFCTDKLLDSANFNDLSLERSFMGNSYGDSLGIHKAYLVALPQQQNQFGIPFLASLVEFGSPLRYGEHNMHLPLAMASPSLICSSNKALLSSKGGKNTNVVLIMMAFGGNFRDGFASSFLEEFKNNKTKCYEFSDIIGHVVEFNADQYGSRCIKQKLAIVSAKEKDMGFDEIMPNAFSLMTDLYRNMSLLAVLGHGLMGKTTPLQQVYEDEMIKEWVCVFSNFENEERDKTKWENVLASLSCGIWERDWFCAENLYSPTNWQTEILVHFKDSKVEPPHLDWGKPLHVVILKSAFKVFDPGICLPPYLPSN</sequence>
<keyword evidence="5" id="KW-0325">Glycoprotein</keyword>
<keyword evidence="9" id="KW-1185">Reference proteome</keyword>
<dbReference type="GO" id="GO:0005737">
    <property type="term" value="C:cytoplasm"/>
    <property type="evidence" value="ECO:0007669"/>
    <property type="project" value="TreeGrafter"/>
</dbReference>
<dbReference type="GO" id="GO:0003729">
    <property type="term" value="F:mRNA binding"/>
    <property type="evidence" value="ECO:0007669"/>
    <property type="project" value="TreeGrafter"/>
</dbReference>
<dbReference type="SUPFAM" id="SSF48371">
    <property type="entry name" value="ARM repeat"/>
    <property type="match status" value="1"/>
</dbReference>
<dbReference type="Proteomes" id="UP000829196">
    <property type="component" value="Unassembled WGS sequence"/>
</dbReference>
<dbReference type="EMBL" id="JAGYWB010000007">
    <property type="protein sequence ID" value="KAI0516664.1"/>
    <property type="molecule type" value="Genomic_DNA"/>
</dbReference>
<evidence type="ECO:0000256" key="4">
    <source>
        <dbReference type="ARBA" id="ARBA00022845"/>
    </source>
</evidence>
<evidence type="ECO:0000256" key="3">
    <source>
        <dbReference type="ARBA" id="ARBA00022737"/>
    </source>
</evidence>
<dbReference type="InterPro" id="IPR032675">
    <property type="entry name" value="LRR_dom_sf"/>
</dbReference>
<evidence type="ECO:0000313" key="9">
    <source>
        <dbReference type="Proteomes" id="UP000829196"/>
    </source>
</evidence>
<dbReference type="PROSITE" id="PS50302">
    <property type="entry name" value="PUM"/>
    <property type="match status" value="1"/>
</dbReference>
<dbReference type="GO" id="GO:0006417">
    <property type="term" value="P:regulation of translation"/>
    <property type="evidence" value="ECO:0007669"/>
    <property type="project" value="UniProtKB-KW"/>
</dbReference>
<keyword evidence="2" id="KW-0732">Signal</keyword>
<dbReference type="PANTHER" id="PTHR12537:SF187">
    <property type="entry name" value="OS04G0276200 PROTEIN"/>
    <property type="match status" value="1"/>
</dbReference>
<dbReference type="InterPro" id="IPR012940">
    <property type="entry name" value="NABP"/>
</dbReference>
<evidence type="ECO:0000256" key="6">
    <source>
        <dbReference type="PROSITE-ProRule" id="PRU00317"/>
    </source>
</evidence>
<protein>
    <recommendedName>
        <fullName evidence="7">Nucleic acid binding NABP domain-containing protein</fullName>
    </recommendedName>
</protein>
<keyword evidence="4" id="KW-0810">Translation regulation</keyword>
<dbReference type="InterPro" id="IPR016024">
    <property type="entry name" value="ARM-type_fold"/>
</dbReference>
<evidence type="ECO:0000256" key="5">
    <source>
        <dbReference type="ARBA" id="ARBA00023180"/>
    </source>
</evidence>
<name>A0A8T3BML9_DENNO</name>
<keyword evidence="3" id="KW-0677">Repeat</keyword>
<evidence type="ECO:0000259" key="7">
    <source>
        <dbReference type="Pfam" id="PF07990"/>
    </source>
</evidence>
<accession>A0A8T3BML9</accession>
<feature type="repeat" description="Pumilio" evidence="6">
    <location>
        <begin position="309"/>
        <end position="348"/>
    </location>
</feature>
<keyword evidence="1" id="KW-0433">Leucine-rich repeat</keyword>
<evidence type="ECO:0000256" key="2">
    <source>
        <dbReference type="ARBA" id="ARBA00022729"/>
    </source>
</evidence>